<evidence type="ECO:0000256" key="1">
    <source>
        <dbReference type="ARBA" id="ARBA00022679"/>
    </source>
</evidence>
<comment type="function">
    <text evidence="3">Catalyzes the transfer of the 2-phospholactate moiety from (2S)-lactyl-2-diphospho-5'-guanosine to 7,8-didemethyl-8-hydroxy-5-deazariboflavin (FO) with the formation of oxidized coenzyme F420-0 and GMP.</text>
</comment>
<organism evidence="4 6">
    <name type="scientific">Methanosphaera cuniculi</name>
    <dbReference type="NCBI Taxonomy" id="1077256"/>
    <lineage>
        <taxon>Archaea</taxon>
        <taxon>Methanobacteriati</taxon>
        <taxon>Methanobacteriota</taxon>
        <taxon>Methanomada group</taxon>
        <taxon>Methanobacteria</taxon>
        <taxon>Methanobacteriales</taxon>
        <taxon>Methanobacteriaceae</taxon>
        <taxon>Methanosphaera</taxon>
    </lineage>
</organism>
<evidence type="ECO:0000256" key="2">
    <source>
        <dbReference type="ARBA" id="ARBA00022842"/>
    </source>
</evidence>
<dbReference type="PANTHER" id="PTHR43007:SF1">
    <property type="entry name" value="2-PHOSPHO-L-LACTATE TRANSFERASE"/>
    <property type="match status" value="1"/>
</dbReference>
<reference evidence="5 7" key="1">
    <citation type="submission" date="2016-04" db="EMBL/GenBank/DDBJ databases">
        <title>Genome sequence of Methanosphaera cuniculi DSM 4103.</title>
        <authorList>
            <person name="Poehlein A."/>
            <person name="Seedorf H."/>
            <person name="Daniel R."/>
        </authorList>
    </citation>
    <scope>NUCLEOTIDE SEQUENCE [LARGE SCALE GENOMIC DNA]</scope>
    <source>
        <strain evidence="5 7">DSM 4103</strain>
    </source>
</reference>
<dbReference type="EMBL" id="LMVN01000001">
    <property type="protein sequence ID" value="PAV08179.1"/>
    <property type="molecule type" value="Genomic_DNA"/>
</dbReference>
<dbReference type="InterPro" id="IPR002882">
    <property type="entry name" value="CofD"/>
</dbReference>
<comment type="subunit">
    <text evidence="3">Homodimer.</text>
</comment>
<dbReference type="Gene3D" id="3.40.50.10680">
    <property type="entry name" value="CofD-like domains"/>
    <property type="match status" value="1"/>
</dbReference>
<keyword evidence="6" id="KW-1185">Reference proteome</keyword>
<dbReference type="AlphaFoldDB" id="A0A2A2HFG6"/>
<evidence type="ECO:0000313" key="6">
    <source>
        <dbReference type="Proteomes" id="UP000217528"/>
    </source>
</evidence>
<dbReference type="EMBL" id="LWMS01000020">
    <property type="protein sequence ID" value="PWL08262.1"/>
    <property type="molecule type" value="Genomic_DNA"/>
</dbReference>
<keyword evidence="1 3" id="KW-0808">Transferase</keyword>
<dbReference type="Proteomes" id="UP000217528">
    <property type="component" value="Unassembled WGS sequence"/>
</dbReference>
<reference evidence="4 6" key="2">
    <citation type="journal article" date="2017" name="BMC Genomics">
        <title>Genomic analysis of methanogenic archaea reveals a shift towards energy conservation.</title>
        <authorList>
            <person name="Gilmore S.P."/>
            <person name="Henske J.K."/>
            <person name="Sexton J.A."/>
            <person name="Solomon K.V."/>
            <person name="Seppala S."/>
            <person name="Yoo J.I."/>
            <person name="Huyett L.M."/>
            <person name="Pressman A."/>
            <person name="Cogan J.Z."/>
            <person name="Kivenson V."/>
            <person name="Peng X."/>
            <person name="Tan Y."/>
            <person name="Valentine D.L."/>
            <person name="O'Malley M.A."/>
        </authorList>
    </citation>
    <scope>NUCLEOTIDE SEQUENCE [LARGE SCALE GENOMIC DNA]</scope>
    <source>
        <strain evidence="4 6">1R-7</strain>
    </source>
</reference>
<comment type="catalytic activity">
    <reaction evidence="3">
        <text>(2S)-lactyl-2-diphospho-5'-guanosine + 7,8-didemethyl-8-hydroxy-5-deazariboflavin = oxidized coenzyme F420-0 + GMP + H(+)</text>
        <dbReference type="Rhea" id="RHEA:63444"/>
        <dbReference type="ChEBI" id="CHEBI:15378"/>
        <dbReference type="ChEBI" id="CHEBI:58115"/>
        <dbReference type="ChEBI" id="CHEBI:59435"/>
        <dbReference type="ChEBI" id="CHEBI:59904"/>
        <dbReference type="ChEBI" id="CHEBI:59907"/>
        <dbReference type="EC" id="2.7.8.28"/>
    </reaction>
</comment>
<dbReference type="OrthoDB" id="59563at2157"/>
<dbReference type="NCBIfam" id="TIGR01819">
    <property type="entry name" value="F420_cofD"/>
    <property type="match status" value="1"/>
</dbReference>
<dbReference type="InterPro" id="IPR038136">
    <property type="entry name" value="CofD-like_dom_sf"/>
</dbReference>
<dbReference type="Gene3D" id="1.10.8.240">
    <property type="entry name" value="CofD-like domain"/>
    <property type="match status" value="1"/>
</dbReference>
<comment type="cofactor">
    <cofactor evidence="3">
        <name>Mg(2+)</name>
        <dbReference type="ChEBI" id="CHEBI:18420"/>
    </cofactor>
</comment>
<keyword evidence="2 3" id="KW-0460">Magnesium</keyword>
<name>A0A2A2HFG6_9EURY</name>
<dbReference type="CDD" id="cd07186">
    <property type="entry name" value="CofD_like"/>
    <property type="match status" value="1"/>
</dbReference>
<dbReference type="HAMAP" id="MF_01257">
    <property type="entry name" value="CofD"/>
    <property type="match status" value="1"/>
</dbReference>
<comment type="similarity">
    <text evidence="3">Belongs to the CofD family.</text>
</comment>
<dbReference type="RefSeq" id="WP_095607829.1">
    <property type="nucleotide sequence ID" value="NZ_LMVN01000001.1"/>
</dbReference>
<sequence>MITVLSGGTGTPKLLQGIKEVVKPEDLTIIVNTLENNYFSGVYVAADIDTVMYTMADLINDEFWYGQKDDTFTTHETLEKIGYHETLKIGDKDRAIKIQKTELMKKYSLQEAIKIQKDALKIKSTILPMSNEQSNVKIKTTDAIMDFHEFLIENQSKPEVIDVMYEPVTPASGVIEAIENSDQVIIGPSNPITSINPIIQMPGVIKALKKVHTTAVSPFIGETVVSGPAAKFMKALGFPVNPVGVAQIYKDFLNHYIINTSDDKYINIIDENITKVSLDNIILKTIDDKINLAHKILL</sequence>
<evidence type="ECO:0000256" key="3">
    <source>
        <dbReference type="HAMAP-Rule" id="MF_01257"/>
    </source>
</evidence>
<gene>
    <name evidence="3 5" type="primary">cofD</name>
    <name evidence="4" type="ORF">ASJ82_03010</name>
    <name evidence="5" type="ORF">MSCUN_06980</name>
</gene>
<dbReference type="EC" id="2.7.8.28" evidence="3"/>
<evidence type="ECO:0000313" key="5">
    <source>
        <dbReference type="EMBL" id="PWL08262.1"/>
    </source>
</evidence>
<dbReference type="SUPFAM" id="SSF142338">
    <property type="entry name" value="CofD-like"/>
    <property type="match status" value="1"/>
</dbReference>
<dbReference type="GO" id="GO:0000287">
    <property type="term" value="F:magnesium ion binding"/>
    <property type="evidence" value="ECO:0007669"/>
    <property type="project" value="InterPro"/>
</dbReference>
<dbReference type="InterPro" id="IPR010115">
    <property type="entry name" value="FbiA/CofD"/>
</dbReference>
<evidence type="ECO:0000313" key="7">
    <source>
        <dbReference type="Proteomes" id="UP000246004"/>
    </source>
</evidence>
<dbReference type="PANTHER" id="PTHR43007">
    <property type="entry name" value="2-PHOSPHO-L-LACTATE TRANSFERASE"/>
    <property type="match status" value="1"/>
</dbReference>
<protein>
    <recommendedName>
        <fullName evidence="3">2-phospho-L-lactate transferase</fullName>
        <ecNumber evidence="3">2.7.8.28</ecNumber>
    </recommendedName>
    <alternativeName>
        <fullName evidence="3">EPPG:FO PEP transferase</fullName>
    </alternativeName>
</protein>
<dbReference type="Pfam" id="PF01933">
    <property type="entry name" value="CofD"/>
    <property type="match status" value="1"/>
</dbReference>
<comment type="pathway">
    <text evidence="3">Cofactor biosynthesis; coenzyme F420 biosynthesis.</text>
</comment>
<dbReference type="GO" id="GO:0043743">
    <property type="term" value="F:LPPG:FO 2-phospho-L-lactate transferase activity"/>
    <property type="evidence" value="ECO:0007669"/>
    <property type="project" value="UniProtKB-EC"/>
</dbReference>
<comment type="caution">
    <text evidence="4">The sequence shown here is derived from an EMBL/GenBank/DDBJ whole genome shotgun (WGS) entry which is preliminary data.</text>
</comment>
<feature type="binding site" evidence="3">
    <location>
        <position position="49"/>
    </location>
    <ligand>
        <name>7,8-didemethyl-8-hydroxy-5-deazariboflavin</name>
        <dbReference type="ChEBI" id="CHEBI:59904"/>
    </ligand>
</feature>
<accession>A0A2A2HFG6</accession>
<dbReference type="GO" id="GO:0052645">
    <property type="term" value="P:F420-0 metabolic process"/>
    <property type="evidence" value="ECO:0007669"/>
    <property type="project" value="UniProtKB-UniRule"/>
</dbReference>
<evidence type="ECO:0000313" key="4">
    <source>
        <dbReference type="EMBL" id="PAV08179.1"/>
    </source>
</evidence>
<dbReference type="Proteomes" id="UP000246004">
    <property type="component" value="Unassembled WGS sequence"/>
</dbReference>
<dbReference type="UniPathway" id="UPA00071"/>
<proteinExistence type="inferred from homology"/>
<feature type="binding site" evidence="3">
    <location>
        <position position="88"/>
    </location>
    <ligand>
        <name>7,8-didemethyl-8-hydroxy-5-deazariboflavin</name>
        <dbReference type="ChEBI" id="CHEBI:59904"/>
    </ligand>
</feature>